<dbReference type="Pfam" id="PF00823">
    <property type="entry name" value="PPE"/>
    <property type="match status" value="1"/>
</dbReference>
<dbReference type="SUPFAM" id="SSF140459">
    <property type="entry name" value="PE/PPE dimer-like"/>
    <property type="match status" value="1"/>
</dbReference>
<keyword evidence="5" id="KW-1185">Reference proteome</keyword>
<dbReference type="AlphaFoldDB" id="A0A1X1Y1A9"/>
<dbReference type="PANTHER" id="PTHR46766:SF1">
    <property type="entry name" value="GLUTAMINE-RICH PROTEIN 2"/>
    <property type="match status" value="1"/>
</dbReference>
<dbReference type="RefSeq" id="WP_085161438.1">
    <property type="nucleotide sequence ID" value="NZ_AP022581.1"/>
</dbReference>
<dbReference type="GO" id="GO:0052572">
    <property type="term" value="P:response to host immune response"/>
    <property type="evidence" value="ECO:0007669"/>
    <property type="project" value="TreeGrafter"/>
</dbReference>
<dbReference type="InterPro" id="IPR043641">
    <property type="entry name" value="PPE-PPW_C"/>
</dbReference>
<feature type="domain" description="PPE" evidence="2">
    <location>
        <begin position="5"/>
        <end position="167"/>
    </location>
</feature>
<reference evidence="4 5" key="1">
    <citation type="journal article" date="2019" name="Emerg. Microbes Infect.">
        <title>Comprehensive subspecies identification of 175 nontuberculous mycobacteria species based on 7547 genomic profiles.</title>
        <authorList>
            <person name="Matsumoto Y."/>
            <person name="Kinjo T."/>
            <person name="Motooka D."/>
            <person name="Nabeya D."/>
            <person name="Jung N."/>
            <person name="Uechi K."/>
            <person name="Horii T."/>
            <person name="Iida T."/>
            <person name="Fujita J."/>
            <person name="Nakamura S."/>
        </authorList>
    </citation>
    <scope>NUCLEOTIDE SEQUENCE [LARGE SCALE GENOMIC DNA]</scope>
    <source>
        <strain evidence="4 5">JCM 15657</strain>
    </source>
</reference>
<dbReference type="Gene3D" id="1.20.1260.20">
    <property type="entry name" value="PPE superfamily"/>
    <property type="match status" value="1"/>
</dbReference>
<dbReference type="KEGG" id="mlj:MLAC_21110"/>
<dbReference type="Proteomes" id="UP000466396">
    <property type="component" value="Chromosome"/>
</dbReference>
<feature type="domain" description="PPE-PPW subfamily C-terminal" evidence="3">
    <location>
        <begin position="424"/>
        <end position="470"/>
    </location>
</feature>
<protein>
    <submittedName>
        <fullName evidence="4">Putative PPE family protein PPE37</fullName>
    </submittedName>
</protein>
<evidence type="ECO:0000259" key="3">
    <source>
        <dbReference type="Pfam" id="PF18878"/>
    </source>
</evidence>
<evidence type="ECO:0000313" key="4">
    <source>
        <dbReference type="EMBL" id="BBX96817.1"/>
    </source>
</evidence>
<dbReference type="OrthoDB" id="4753487at2"/>
<dbReference type="FunFam" id="1.20.1260.20:FF:000001">
    <property type="entry name" value="PPE family protein PPE41"/>
    <property type="match status" value="1"/>
</dbReference>
<evidence type="ECO:0000256" key="1">
    <source>
        <dbReference type="ARBA" id="ARBA00010652"/>
    </source>
</evidence>
<dbReference type="Pfam" id="PF18878">
    <property type="entry name" value="PPE-PPW"/>
    <property type="match status" value="1"/>
</dbReference>
<name>A0A1X1Y1A9_9MYCO</name>
<comment type="similarity">
    <text evidence="1">Belongs to the mycobacterial PPE family.</text>
</comment>
<dbReference type="STRING" id="169765.AWC15_02725"/>
<gene>
    <name evidence="4" type="primary">PPE37</name>
    <name evidence="4" type="ORF">MLAC_21110</name>
</gene>
<dbReference type="InterPro" id="IPR000030">
    <property type="entry name" value="PPE_dom"/>
</dbReference>
<dbReference type="EMBL" id="AP022581">
    <property type="protein sequence ID" value="BBX96817.1"/>
    <property type="molecule type" value="Genomic_DNA"/>
</dbReference>
<organism evidence="4 5">
    <name type="scientific">Mycobacterium lacus</name>
    <dbReference type="NCBI Taxonomy" id="169765"/>
    <lineage>
        <taxon>Bacteria</taxon>
        <taxon>Bacillati</taxon>
        <taxon>Actinomycetota</taxon>
        <taxon>Actinomycetes</taxon>
        <taxon>Mycobacteriales</taxon>
        <taxon>Mycobacteriaceae</taxon>
        <taxon>Mycobacterium</taxon>
    </lineage>
</organism>
<evidence type="ECO:0000313" key="5">
    <source>
        <dbReference type="Proteomes" id="UP000466396"/>
    </source>
</evidence>
<sequence length="474" mass="47962">MPFPMWFALPPEVHSARLSTGAGPGPLLAAAAAWHGLAVHYSDTATELAGILAAVQGGAWEGPSAERFVAAHQPFLYWLREASAVASAAAGAHEAAAAGYTSALGAMPTLAELAANHAVHGALVATNFFGVNTIPIALNEADYLRMWIQAATAMNVYQAVSEEGLTAPPTTPPAPRIVAAEAASDSGSSFPDPTKLILQLLKDLLEFLRNLAAELLSGPLGNLVVQALDALISFVTGPVFTFLAYLVLDPLIYFGPFTTMASPVLLPVGLSGLAGLCAIAQDPVPLVESVHSDEPGQRSWPATTGVTLAGTGNAAAPVATAAPAATASAAPASPPAPGFGAAQGFYAVGGPDGEGFAPIATTKGRTGVAADAAAAAALAGDQAAASVKKAGKARGRLRHYRFEFLEDGGRAATSDAAVAEQVAAGDRGMDALGFTGTIPKSVAGQAKGLMHLGGGEFAEAPHEPMLPRTWSDQQ</sequence>
<accession>A0A1X1Y1A9</accession>
<evidence type="ECO:0000259" key="2">
    <source>
        <dbReference type="Pfam" id="PF00823"/>
    </source>
</evidence>
<dbReference type="PANTHER" id="PTHR46766">
    <property type="entry name" value="GLUTAMINE-RICH PROTEIN 2"/>
    <property type="match status" value="1"/>
</dbReference>
<proteinExistence type="inferred from homology"/>
<dbReference type="InterPro" id="IPR038332">
    <property type="entry name" value="PPE_sf"/>
</dbReference>